<feature type="non-terminal residue" evidence="1">
    <location>
        <position position="1"/>
    </location>
</feature>
<keyword evidence="2" id="KW-1185">Reference proteome</keyword>
<evidence type="ECO:0000313" key="2">
    <source>
        <dbReference type="Proteomes" id="UP000736373"/>
    </source>
</evidence>
<gene>
    <name evidence="1" type="ORF">F6X42_44250</name>
</gene>
<evidence type="ECO:0000313" key="1">
    <source>
        <dbReference type="EMBL" id="MBC8753024.1"/>
    </source>
</evidence>
<dbReference type="EMBL" id="VZQQ01000371">
    <property type="protein sequence ID" value="MBC8753024.1"/>
    <property type="molecule type" value="Genomic_DNA"/>
</dbReference>
<comment type="caution">
    <text evidence="1">The sequence shown here is derived from an EMBL/GenBank/DDBJ whole genome shotgun (WGS) entry which is preliminary data.</text>
</comment>
<name>A0ABR7Q382_9BURK</name>
<feature type="non-terminal residue" evidence="1">
    <location>
        <position position="82"/>
    </location>
</feature>
<protein>
    <submittedName>
        <fullName evidence="1">SMP-30/gluconolaconase/LRE-like region family protein</fullName>
    </submittedName>
</protein>
<reference evidence="1 2" key="1">
    <citation type="submission" date="2019-09" db="EMBL/GenBank/DDBJ databases">
        <title>Paraburkholderia podalyriae sp. nov., A South African Podalyria-associated rhizobium.</title>
        <authorList>
            <person name="Mavima L."/>
            <person name="Beukes C.W."/>
            <person name="Palmer M."/>
            <person name="De Meyer S.E."/>
            <person name="James E.K."/>
            <person name="Maluk M."/>
            <person name="Avontuur J.R."/>
            <person name="Chan W.Y."/>
            <person name="Venter S.N."/>
            <person name="Steenkamp E.T."/>
        </authorList>
    </citation>
    <scope>NUCLEOTIDE SEQUENCE [LARGE SCALE GENOMIC DNA]</scope>
    <source>
        <strain evidence="1 2">WC7.3b</strain>
    </source>
</reference>
<sequence length="82" mass="8446">IGDEGPDMNVKSYDVSAAPVLTGTFGVTGGYLDATTGTKGQVGPKRFTRVTGLGRDAAGNLYVLNNPWGGTWDLGRNGGTDL</sequence>
<proteinExistence type="predicted"/>
<accession>A0ABR7Q382</accession>
<dbReference type="Proteomes" id="UP000736373">
    <property type="component" value="Unassembled WGS sequence"/>
</dbReference>
<organism evidence="1 2">
    <name type="scientific">Paraburkholderia podalyriae</name>
    <dbReference type="NCBI Taxonomy" id="1938811"/>
    <lineage>
        <taxon>Bacteria</taxon>
        <taxon>Pseudomonadati</taxon>
        <taxon>Pseudomonadota</taxon>
        <taxon>Betaproteobacteria</taxon>
        <taxon>Burkholderiales</taxon>
        <taxon>Burkholderiaceae</taxon>
        <taxon>Paraburkholderia</taxon>
    </lineage>
</organism>